<dbReference type="InterPro" id="IPR052769">
    <property type="entry name" value="TPR_domain_protein"/>
</dbReference>
<feature type="region of interest" description="Disordered" evidence="2">
    <location>
        <begin position="1"/>
        <end position="80"/>
    </location>
</feature>
<feature type="region of interest" description="Disordered" evidence="2">
    <location>
        <begin position="162"/>
        <end position="182"/>
    </location>
</feature>
<dbReference type="Gene3D" id="1.25.40.10">
    <property type="entry name" value="Tetratricopeptide repeat domain"/>
    <property type="match status" value="1"/>
</dbReference>
<dbReference type="AlphaFoldDB" id="A0A427XMJ4"/>
<dbReference type="PROSITE" id="PS50005">
    <property type="entry name" value="TPR"/>
    <property type="match status" value="1"/>
</dbReference>
<dbReference type="Proteomes" id="UP000279236">
    <property type="component" value="Unassembled WGS sequence"/>
</dbReference>
<dbReference type="SUPFAM" id="SSF48452">
    <property type="entry name" value="TPR-like"/>
    <property type="match status" value="1"/>
</dbReference>
<evidence type="ECO:0000313" key="3">
    <source>
        <dbReference type="EMBL" id="RSH79992.1"/>
    </source>
</evidence>
<reference evidence="3 4" key="1">
    <citation type="submission" date="2018-11" db="EMBL/GenBank/DDBJ databases">
        <title>Genome sequence of Apiotrichum porosum DSM 27194.</title>
        <authorList>
            <person name="Aliyu H."/>
            <person name="Gorte O."/>
            <person name="Ochsenreither K."/>
        </authorList>
    </citation>
    <scope>NUCLEOTIDE SEQUENCE [LARGE SCALE GENOMIC DNA]</scope>
    <source>
        <strain evidence="3 4">DSM 27194</strain>
    </source>
</reference>
<dbReference type="InterPro" id="IPR011990">
    <property type="entry name" value="TPR-like_helical_dom_sf"/>
</dbReference>
<comment type="caution">
    <text evidence="3">The sequence shown here is derived from an EMBL/GenBank/DDBJ whole genome shotgun (WGS) entry which is preliminary data.</text>
</comment>
<keyword evidence="1" id="KW-0802">TPR repeat</keyword>
<sequence>MAPRPSDPPPPPTFDARLFEPPTWATDGFHASRARQTGEASSSREPVQADAHDHDHDHAHAHDHDHDNAEEAPEELPTAFDLGVEVDDSDTLQFTTTELKNLLARAAALKDEGNKRFVARPQQLDDARDSYLAALDNLPSMALVPKYKPRAPKVSGIQEVTDEEAEAIESERLHPEDQERRSVEDDIRDCMKAVWGNLGAVYLAKKEYKAVVDACTKALEIDLHYTKALHRRASANEEIGSWSSLTSAQEGELYKTKAEPHTPTDYTMLLSLISKSSPQLPAIRRTLSTLPRRISAQQEKEKDEMMDKLKELGNGILGKFGLSTDMFKFDEQAGGGYNLRFQK</sequence>
<dbReference type="STRING" id="105984.A0A427XMJ4"/>
<feature type="compositionally biased region" description="Polar residues" evidence="2">
    <location>
        <begin position="34"/>
        <end position="45"/>
    </location>
</feature>
<feature type="compositionally biased region" description="Basic and acidic residues" evidence="2">
    <location>
        <begin position="169"/>
        <end position="182"/>
    </location>
</feature>
<feature type="compositionally biased region" description="Pro residues" evidence="2">
    <location>
        <begin position="1"/>
        <end position="13"/>
    </location>
</feature>
<evidence type="ECO:0000313" key="4">
    <source>
        <dbReference type="Proteomes" id="UP000279236"/>
    </source>
</evidence>
<evidence type="ECO:0000256" key="1">
    <source>
        <dbReference type="PROSITE-ProRule" id="PRU00339"/>
    </source>
</evidence>
<dbReference type="EMBL" id="RSCE01000009">
    <property type="protein sequence ID" value="RSH79992.1"/>
    <property type="molecule type" value="Genomic_DNA"/>
</dbReference>
<dbReference type="RefSeq" id="XP_028475101.1">
    <property type="nucleotide sequence ID" value="XM_028624933.1"/>
</dbReference>
<organism evidence="3 4">
    <name type="scientific">Apiotrichum porosum</name>
    <dbReference type="NCBI Taxonomy" id="105984"/>
    <lineage>
        <taxon>Eukaryota</taxon>
        <taxon>Fungi</taxon>
        <taxon>Dikarya</taxon>
        <taxon>Basidiomycota</taxon>
        <taxon>Agaricomycotina</taxon>
        <taxon>Tremellomycetes</taxon>
        <taxon>Trichosporonales</taxon>
        <taxon>Trichosporonaceae</taxon>
        <taxon>Apiotrichum</taxon>
    </lineage>
</organism>
<feature type="repeat" description="TPR" evidence="1">
    <location>
        <begin position="192"/>
        <end position="225"/>
    </location>
</feature>
<gene>
    <name evidence="3" type="ORF">EHS24_009663</name>
</gene>
<protein>
    <submittedName>
        <fullName evidence="3">Uncharacterized protein</fullName>
    </submittedName>
</protein>
<proteinExistence type="predicted"/>
<dbReference type="PANTHER" id="PTHR46014">
    <property type="entry name" value="TETRATRICOPEPTIDE REPEAT PROTEIN 1"/>
    <property type="match status" value="1"/>
</dbReference>
<keyword evidence="4" id="KW-1185">Reference proteome</keyword>
<accession>A0A427XMJ4</accession>
<name>A0A427XMJ4_9TREE</name>
<dbReference type="InterPro" id="IPR019734">
    <property type="entry name" value="TPR_rpt"/>
</dbReference>
<feature type="compositionally biased region" description="Basic and acidic residues" evidence="2">
    <location>
        <begin position="50"/>
        <end position="69"/>
    </location>
</feature>
<evidence type="ECO:0000256" key="2">
    <source>
        <dbReference type="SAM" id="MobiDB-lite"/>
    </source>
</evidence>
<dbReference type="PANTHER" id="PTHR46014:SF1">
    <property type="entry name" value="TETRATRICOPEPTIDE REPEAT PROTEIN 1"/>
    <property type="match status" value="1"/>
</dbReference>
<dbReference type="OrthoDB" id="1872379at2759"/>
<dbReference type="GeneID" id="39594206"/>